<evidence type="ECO:0000256" key="1">
    <source>
        <dbReference type="SAM" id="SignalP"/>
    </source>
</evidence>
<gene>
    <name evidence="2" type="primary">OV16_3</name>
    <name evidence="2" type="ORF">CDAR_520541</name>
    <name evidence="3" type="ORF">CDAR_520542</name>
</gene>
<feature type="signal peptide" evidence="1">
    <location>
        <begin position="1"/>
        <end position="18"/>
    </location>
</feature>
<dbReference type="EMBL" id="BPLQ01014265">
    <property type="protein sequence ID" value="GIY78687.1"/>
    <property type="molecule type" value="Genomic_DNA"/>
</dbReference>
<keyword evidence="1" id="KW-0732">Signal</keyword>
<feature type="chain" id="PRO_5044714464" evidence="1">
    <location>
        <begin position="19"/>
        <end position="188"/>
    </location>
</feature>
<dbReference type="InterPro" id="IPR008914">
    <property type="entry name" value="PEBP"/>
</dbReference>
<dbReference type="SUPFAM" id="SSF49777">
    <property type="entry name" value="PEBP-like"/>
    <property type="match status" value="1"/>
</dbReference>
<evidence type="ECO:0000313" key="4">
    <source>
        <dbReference type="Proteomes" id="UP001054837"/>
    </source>
</evidence>
<protein>
    <submittedName>
        <fullName evidence="2">OV-16 antigen</fullName>
    </submittedName>
</protein>
<dbReference type="PANTHER" id="PTHR11362:SF82">
    <property type="entry name" value="PHOSPHATIDYLETHANOLAMINE-BINDING PROTEIN 4"/>
    <property type="match status" value="1"/>
</dbReference>
<dbReference type="CDD" id="cd00866">
    <property type="entry name" value="PEBP_euk"/>
    <property type="match status" value="1"/>
</dbReference>
<reference evidence="3 4" key="1">
    <citation type="submission" date="2021-06" db="EMBL/GenBank/DDBJ databases">
        <title>Caerostris darwini draft genome.</title>
        <authorList>
            <person name="Kono N."/>
            <person name="Arakawa K."/>
        </authorList>
    </citation>
    <scope>NUCLEOTIDE SEQUENCE [LARGE SCALE GENOMIC DNA]</scope>
</reference>
<dbReference type="InterPro" id="IPR036610">
    <property type="entry name" value="PEBP-like_sf"/>
</dbReference>
<evidence type="ECO:0000313" key="3">
    <source>
        <dbReference type="EMBL" id="GIY78687.1"/>
    </source>
</evidence>
<dbReference type="EMBL" id="BPLQ01014265">
    <property type="protein sequence ID" value="GIY78685.1"/>
    <property type="molecule type" value="Genomic_DNA"/>
</dbReference>
<proteinExistence type="predicted"/>
<evidence type="ECO:0000313" key="2">
    <source>
        <dbReference type="EMBL" id="GIY78685.1"/>
    </source>
</evidence>
<dbReference type="Gene3D" id="3.90.280.10">
    <property type="entry name" value="PEBP-like"/>
    <property type="match status" value="1"/>
</dbReference>
<keyword evidence="4" id="KW-1185">Reference proteome</keyword>
<organism evidence="3 4">
    <name type="scientific">Caerostris darwini</name>
    <dbReference type="NCBI Taxonomy" id="1538125"/>
    <lineage>
        <taxon>Eukaryota</taxon>
        <taxon>Metazoa</taxon>
        <taxon>Ecdysozoa</taxon>
        <taxon>Arthropoda</taxon>
        <taxon>Chelicerata</taxon>
        <taxon>Arachnida</taxon>
        <taxon>Araneae</taxon>
        <taxon>Araneomorphae</taxon>
        <taxon>Entelegynae</taxon>
        <taxon>Araneoidea</taxon>
        <taxon>Araneidae</taxon>
        <taxon>Caerostris</taxon>
    </lineage>
</organism>
<comment type="caution">
    <text evidence="3">The sequence shown here is derived from an EMBL/GenBank/DDBJ whole genome shotgun (WGS) entry which is preliminary data.</text>
</comment>
<dbReference type="AlphaFoldDB" id="A0AAV4W7E7"/>
<sequence length="188" mass="21743">MLKLICQIILVLPICILAQESECNLNNFKTSDIVPNIIPKVPEKPMTIEYKDHPVTCGNQLDLNTTHDPPTVVDYEADKTKYYTLIMFDPDVPYPQNRSLQSFRHWLIENIEGNLVNNGDLVSSYYRPTPPSDSDSHRYIFLIYEQPDSMKLNDHFDNNERTNFDVPKFVQERNLTGPVAGNFFLLHP</sequence>
<name>A0AAV4W7E7_9ARAC</name>
<dbReference type="Pfam" id="PF01161">
    <property type="entry name" value="PBP"/>
    <property type="match status" value="1"/>
</dbReference>
<accession>A0AAV4W7E7</accession>
<dbReference type="PANTHER" id="PTHR11362">
    <property type="entry name" value="PHOSPHATIDYLETHANOLAMINE-BINDING PROTEIN"/>
    <property type="match status" value="1"/>
</dbReference>
<dbReference type="Proteomes" id="UP001054837">
    <property type="component" value="Unassembled WGS sequence"/>
</dbReference>
<dbReference type="InterPro" id="IPR035810">
    <property type="entry name" value="PEBP_euk"/>
</dbReference>